<dbReference type="Proteomes" id="UP000218890">
    <property type="component" value="Chromosome"/>
</dbReference>
<dbReference type="KEGG" id="hhk:HH1059_12150"/>
<evidence type="ECO:0000313" key="3">
    <source>
        <dbReference type="EMBL" id="BAU57911.1"/>
    </source>
</evidence>
<gene>
    <name evidence="3" type="ORF">HH1059_12150</name>
</gene>
<evidence type="ECO:0000256" key="1">
    <source>
        <dbReference type="ARBA" id="ARBA00008027"/>
    </source>
</evidence>
<sequence length="153" mass="17140">MQRQRFELGAAVRVVRNVRDDGTYPGAQRGELLVRRGSVGYVREVGTFLQDQIIYSVDFPSVGKIVGCREEELIDPLQPWVECSFEAREQVTPKRRLAIDGAVVAEPGMVGEILQVLRDHPQAPAYHVRFPGRTLLVPERSLESVEAREGEAV</sequence>
<dbReference type="RefSeq" id="WP_096409257.1">
    <property type="nucleotide sequence ID" value="NZ_AP017372.2"/>
</dbReference>
<dbReference type="GO" id="GO:0009399">
    <property type="term" value="P:nitrogen fixation"/>
    <property type="evidence" value="ECO:0007669"/>
    <property type="project" value="InterPro"/>
</dbReference>
<keyword evidence="4" id="KW-1185">Reference proteome</keyword>
<evidence type="ECO:0000256" key="2">
    <source>
        <dbReference type="ARBA" id="ARBA00023231"/>
    </source>
</evidence>
<comment type="similarity">
    <text evidence="1">Belongs to the NifZ family.</text>
</comment>
<reference evidence="3" key="1">
    <citation type="submission" date="2016-02" db="EMBL/GenBank/DDBJ databases">
        <title>Halorhodospira halochloris DSM-1059 complete genome, version 2.</title>
        <authorList>
            <person name="Tsukatani Y."/>
        </authorList>
    </citation>
    <scope>NUCLEOTIDE SEQUENCE</scope>
    <source>
        <strain evidence="3">DSM 1059</strain>
    </source>
</reference>
<dbReference type="AlphaFoldDB" id="A0A120MZV4"/>
<evidence type="ECO:0000313" key="4">
    <source>
        <dbReference type="Proteomes" id="UP000218890"/>
    </source>
</evidence>
<proteinExistence type="inferred from homology"/>
<dbReference type="EMBL" id="AP017372">
    <property type="protein sequence ID" value="BAU57911.1"/>
    <property type="molecule type" value="Genomic_DNA"/>
</dbReference>
<organism evidence="3 4">
    <name type="scientific">Halorhodospira halochloris</name>
    <name type="common">Ectothiorhodospira halochloris</name>
    <dbReference type="NCBI Taxonomy" id="1052"/>
    <lineage>
        <taxon>Bacteria</taxon>
        <taxon>Pseudomonadati</taxon>
        <taxon>Pseudomonadota</taxon>
        <taxon>Gammaproteobacteria</taxon>
        <taxon>Chromatiales</taxon>
        <taxon>Ectothiorhodospiraceae</taxon>
        <taxon>Halorhodospira</taxon>
    </lineage>
</organism>
<dbReference type="Pfam" id="PF04319">
    <property type="entry name" value="NifZ"/>
    <property type="match status" value="1"/>
</dbReference>
<accession>A0A120MZV4</accession>
<protein>
    <submittedName>
        <fullName evidence="3">NifZ protein</fullName>
    </submittedName>
</protein>
<dbReference type="InterPro" id="IPR007415">
    <property type="entry name" value="Nitrogenase_MoFe_mat_NifZ"/>
</dbReference>
<keyword evidence="2" id="KW-0535">Nitrogen fixation</keyword>
<dbReference type="OrthoDB" id="9801083at2"/>
<name>A0A120MZV4_HALHR</name>